<proteinExistence type="predicted"/>
<evidence type="ECO:0000313" key="2">
    <source>
        <dbReference type="Proteomes" id="UP001054837"/>
    </source>
</evidence>
<sequence length="102" mass="11803">MVDKTIRNKTIKPIKDELGHVTKSLSETMQKIIKHHFTFNESILQTELDHQTPKDSSSALEFREFTKYEIEGVISNLKPNKSPGPDTIPDELVKEMFYANRK</sequence>
<dbReference type="Proteomes" id="UP001054837">
    <property type="component" value="Unassembled WGS sequence"/>
</dbReference>
<name>A0AAV4UGT7_9ARAC</name>
<evidence type="ECO:0000313" key="1">
    <source>
        <dbReference type="EMBL" id="GIY56946.1"/>
    </source>
</evidence>
<organism evidence="1 2">
    <name type="scientific">Caerostris darwini</name>
    <dbReference type="NCBI Taxonomy" id="1538125"/>
    <lineage>
        <taxon>Eukaryota</taxon>
        <taxon>Metazoa</taxon>
        <taxon>Ecdysozoa</taxon>
        <taxon>Arthropoda</taxon>
        <taxon>Chelicerata</taxon>
        <taxon>Arachnida</taxon>
        <taxon>Araneae</taxon>
        <taxon>Araneomorphae</taxon>
        <taxon>Entelegynae</taxon>
        <taxon>Araneoidea</taxon>
        <taxon>Araneidae</taxon>
        <taxon>Caerostris</taxon>
    </lineage>
</organism>
<dbReference type="AlphaFoldDB" id="A0AAV4UGT7"/>
<accession>A0AAV4UGT7</accession>
<gene>
    <name evidence="1" type="ORF">CDAR_392101</name>
</gene>
<comment type="caution">
    <text evidence="1">The sequence shown here is derived from an EMBL/GenBank/DDBJ whole genome shotgun (WGS) entry which is preliminary data.</text>
</comment>
<dbReference type="EMBL" id="BPLQ01011249">
    <property type="protein sequence ID" value="GIY56946.1"/>
    <property type="molecule type" value="Genomic_DNA"/>
</dbReference>
<keyword evidence="2" id="KW-1185">Reference proteome</keyword>
<reference evidence="1 2" key="1">
    <citation type="submission" date="2021-06" db="EMBL/GenBank/DDBJ databases">
        <title>Caerostris darwini draft genome.</title>
        <authorList>
            <person name="Kono N."/>
            <person name="Arakawa K."/>
        </authorList>
    </citation>
    <scope>NUCLEOTIDE SEQUENCE [LARGE SCALE GENOMIC DNA]</scope>
</reference>
<protein>
    <submittedName>
        <fullName evidence="1">Uncharacterized protein</fullName>
    </submittedName>
</protein>